<evidence type="ECO:0000256" key="1">
    <source>
        <dbReference type="ARBA" id="ARBA00005254"/>
    </source>
</evidence>
<dbReference type="OrthoDB" id="1696280at2759"/>
<dbReference type="GO" id="GO:0006635">
    <property type="term" value="P:fatty acid beta-oxidation"/>
    <property type="evidence" value="ECO:0007669"/>
    <property type="project" value="TreeGrafter"/>
</dbReference>
<dbReference type="Proteomes" id="UP000054248">
    <property type="component" value="Unassembled WGS sequence"/>
</dbReference>
<protein>
    <recommendedName>
        <fullName evidence="5">ClpP/crotonase</fullName>
    </recommendedName>
</protein>
<proteinExistence type="inferred from homology"/>
<dbReference type="Pfam" id="PF00378">
    <property type="entry name" value="ECH_1"/>
    <property type="match status" value="1"/>
</dbReference>
<dbReference type="STRING" id="1051891.A0A0C3Q9M1"/>
<dbReference type="Gene3D" id="3.90.226.10">
    <property type="entry name" value="2-enoyl-CoA Hydratase, Chain A, domain 1"/>
    <property type="match status" value="1"/>
</dbReference>
<dbReference type="AlphaFoldDB" id="A0A0C3Q9M1"/>
<dbReference type="SUPFAM" id="SSF52096">
    <property type="entry name" value="ClpP/crotonase"/>
    <property type="match status" value="1"/>
</dbReference>
<reference evidence="4" key="2">
    <citation type="submission" date="2015-01" db="EMBL/GenBank/DDBJ databases">
        <title>Evolutionary Origins and Diversification of the Mycorrhizal Mutualists.</title>
        <authorList>
            <consortium name="DOE Joint Genome Institute"/>
            <consortium name="Mycorrhizal Genomics Consortium"/>
            <person name="Kohler A."/>
            <person name="Kuo A."/>
            <person name="Nagy L.G."/>
            <person name="Floudas D."/>
            <person name="Copeland A."/>
            <person name="Barry K.W."/>
            <person name="Cichocki N."/>
            <person name="Veneault-Fourrey C."/>
            <person name="LaButti K."/>
            <person name="Lindquist E.A."/>
            <person name="Lipzen A."/>
            <person name="Lundell T."/>
            <person name="Morin E."/>
            <person name="Murat C."/>
            <person name="Riley R."/>
            <person name="Ohm R."/>
            <person name="Sun H."/>
            <person name="Tunlid A."/>
            <person name="Henrissat B."/>
            <person name="Grigoriev I.V."/>
            <person name="Hibbett D.S."/>
            <person name="Martin F."/>
        </authorList>
    </citation>
    <scope>NUCLEOTIDE SEQUENCE [LARGE SCALE GENOMIC DNA]</scope>
    <source>
        <strain evidence="4">MUT 4182</strain>
    </source>
</reference>
<accession>A0A0C3Q9M1</accession>
<dbReference type="InterPro" id="IPR018376">
    <property type="entry name" value="Enoyl-CoA_hyd/isom_CS"/>
</dbReference>
<dbReference type="InterPro" id="IPR001753">
    <property type="entry name" value="Enoyl-CoA_hydra/iso"/>
</dbReference>
<dbReference type="GO" id="GO:0005777">
    <property type="term" value="C:peroxisome"/>
    <property type="evidence" value="ECO:0007669"/>
    <property type="project" value="TreeGrafter"/>
</dbReference>
<keyword evidence="4" id="KW-1185">Reference proteome</keyword>
<dbReference type="CDD" id="cd06558">
    <property type="entry name" value="crotonase-like"/>
    <property type="match status" value="1"/>
</dbReference>
<dbReference type="PANTHER" id="PTHR11941">
    <property type="entry name" value="ENOYL-COA HYDRATASE-RELATED"/>
    <property type="match status" value="1"/>
</dbReference>
<dbReference type="PANTHER" id="PTHR11941:SF75">
    <property type="entry name" value="ENOYL-COA HYDRATASE_ISOMERASE FAMILY PROTEIN"/>
    <property type="match status" value="1"/>
</dbReference>
<dbReference type="PROSITE" id="PS00166">
    <property type="entry name" value="ENOYL_COA_HYDRATASE"/>
    <property type="match status" value="1"/>
</dbReference>
<evidence type="ECO:0008006" key="5">
    <source>
        <dbReference type="Google" id="ProtNLM"/>
    </source>
</evidence>
<dbReference type="EMBL" id="KN823019">
    <property type="protein sequence ID" value="KIO26745.1"/>
    <property type="molecule type" value="Genomic_DNA"/>
</dbReference>
<evidence type="ECO:0000313" key="3">
    <source>
        <dbReference type="EMBL" id="KIO26745.1"/>
    </source>
</evidence>
<gene>
    <name evidence="3" type="ORF">M407DRAFT_243575</name>
</gene>
<name>A0A0C3Q9M1_9AGAM</name>
<dbReference type="InterPro" id="IPR029045">
    <property type="entry name" value="ClpP/crotonase-like_dom_sf"/>
</dbReference>
<evidence type="ECO:0000313" key="4">
    <source>
        <dbReference type="Proteomes" id="UP000054248"/>
    </source>
</evidence>
<comment type="similarity">
    <text evidence="1 2">Belongs to the enoyl-CoA hydratase/isomerase family.</text>
</comment>
<evidence type="ECO:0000256" key="2">
    <source>
        <dbReference type="RuleBase" id="RU003707"/>
    </source>
</evidence>
<sequence>MDLPINSSNPLGALHRPTPNIWVLELKNGVDNRLTGVVCTKVITPALDIVEKEWRIARNKALKADDKAGAGGALIIVGKLDQNKFFSNGFDYPEVIKTPGLGFIYNNFTMPIMTRLLSFPIPTIAALNGHTFAAGFCLAMCCDYRVMTSGKAWACMNEVHFGAPFPQSFSAIFQEKARDPVLIRSICLEGKKFTPQELLKHGLVDQVVDGGSNGVLEAATQLGQKVGVNAVSGVWGLIKKGVYFKTLQMMAEDTRQVMPFEEDAVALAKL</sequence>
<dbReference type="GO" id="GO:0004165">
    <property type="term" value="F:delta(3)-delta(2)-enoyl-CoA isomerase activity"/>
    <property type="evidence" value="ECO:0007669"/>
    <property type="project" value="TreeGrafter"/>
</dbReference>
<organism evidence="3 4">
    <name type="scientific">Tulasnella calospora MUT 4182</name>
    <dbReference type="NCBI Taxonomy" id="1051891"/>
    <lineage>
        <taxon>Eukaryota</taxon>
        <taxon>Fungi</taxon>
        <taxon>Dikarya</taxon>
        <taxon>Basidiomycota</taxon>
        <taxon>Agaricomycotina</taxon>
        <taxon>Agaricomycetes</taxon>
        <taxon>Cantharellales</taxon>
        <taxon>Tulasnellaceae</taxon>
        <taxon>Tulasnella</taxon>
    </lineage>
</organism>
<dbReference type="HOGENOM" id="CLU_009834_3_1_1"/>
<reference evidence="3 4" key="1">
    <citation type="submission" date="2014-04" db="EMBL/GenBank/DDBJ databases">
        <authorList>
            <consortium name="DOE Joint Genome Institute"/>
            <person name="Kuo A."/>
            <person name="Girlanda M."/>
            <person name="Perotto S."/>
            <person name="Kohler A."/>
            <person name="Nagy L.G."/>
            <person name="Floudas D."/>
            <person name="Copeland A."/>
            <person name="Barry K.W."/>
            <person name="Cichocki N."/>
            <person name="Veneault-Fourrey C."/>
            <person name="LaButti K."/>
            <person name="Lindquist E.A."/>
            <person name="Lipzen A."/>
            <person name="Lundell T."/>
            <person name="Morin E."/>
            <person name="Murat C."/>
            <person name="Sun H."/>
            <person name="Tunlid A."/>
            <person name="Henrissat B."/>
            <person name="Grigoriev I.V."/>
            <person name="Hibbett D.S."/>
            <person name="Martin F."/>
            <person name="Nordberg H.P."/>
            <person name="Cantor M.N."/>
            <person name="Hua S.X."/>
        </authorList>
    </citation>
    <scope>NUCLEOTIDE SEQUENCE [LARGE SCALE GENOMIC DNA]</scope>
    <source>
        <strain evidence="3 4">MUT 4182</strain>
    </source>
</reference>